<comment type="caution">
    <text evidence="3">The sequence shown here is derived from an EMBL/GenBank/DDBJ whole genome shotgun (WGS) entry which is preliminary data.</text>
</comment>
<gene>
    <name evidence="3" type="ORF">LX73_2531</name>
</gene>
<dbReference type="PANTHER" id="PTHR37810">
    <property type="entry name" value="IMMUNITY PROTEIN SDPI"/>
    <property type="match status" value="1"/>
</dbReference>
<keyword evidence="1" id="KW-0472">Membrane</keyword>
<keyword evidence="1" id="KW-1133">Transmembrane helix</keyword>
<protein>
    <submittedName>
        <fullName evidence="3">Putative membrane protein</fullName>
    </submittedName>
</protein>
<dbReference type="EMBL" id="VNHY01000005">
    <property type="protein sequence ID" value="TYP91705.1"/>
    <property type="molecule type" value="Genomic_DNA"/>
</dbReference>
<feature type="transmembrane region" description="Helical" evidence="1">
    <location>
        <begin position="120"/>
        <end position="139"/>
    </location>
</feature>
<dbReference type="InterPro" id="IPR012867">
    <property type="entry name" value="DUF1648"/>
</dbReference>
<dbReference type="Pfam" id="PF07853">
    <property type="entry name" value="DUF1648"/>
    <property type="match status" value="1"/>
</dbReference>
<evidence type="ECO:0000313" key="4">
    <source>
        <dbReference type="Proteomes" id="UP000324595"/>
    </source>
</evidence>
<dbReference type="PANTHER" id="PTHR37810:SF5">
    <property type="entry name" value="IMMUNITY PROTEIN SDPI"/>
    <property type="match status" value="1"/>
</dbReference>
<dbReference type="PIRSF" id="PIRSF038959">
    <property type="entry name" value="SdpI"/>
    <property type="match status" value="1"/>
</dbReference>
<dbReference type="GO" id="GO:0009636">
    <property type="term" value="P:response to toxic substance"/>
    <property type="evidence" value="ECO:0007669"/>
    <property type="project" value="TreeGrafter"/>
</dbReference>
<accession>A0A5D3YHU8</accession>
<evidence type="ECO:0000259" key="2">
    <source>
        <dbReference type="Pfam" id="PF07853"/>
    </source>
</evidence>
<dbReference type="Pfam" id="PF13630">
    <property type="entry name" value="SdpI"/>
    <property type="match status" value="1"/>
</dbReference>
<dbReference type="RefSeq" id="WP_148899847.1">
    <property type="nucleotide sequence ID" value="NZ_VNHY01000005.1"/>
</dbReference>
<dbReference type="OrthoDB" id="9808690at2"/>
<dbReference type="InterPro" id="IPR026272">
    <property type="entry name" value="SdpI"/>
</dbReference>
<keyword evidence="1" id="KW-0812">Transmembrane</keyword>
<feature type="transmembrane region" description="Helical" evidence="1">
    <location>
        <begin position="49"/>
        <end position="73"/>
    </location>
</feature>
<proteinExistence type="predicted"/>
<dbReference type="AlphaFoldDB" id="A0A5D3YHU8"/>
<feature type="transmembrane region" description="Helical" evidence="1">
    <location>
        <begin position="12"/>
        <end position="29"/>
    </location>
</feature>
<reference evidence="3 4" key="1">
    <citation type="submission" date="2019-07" db="EMBL/GenBank/DDBJ databases">
        <title>Genomic Encyclopedia of Archaeal and Bacterial Type Strains, Phase II (KMG-II): from individual species to whole genera.</title>
        <authorList>
            <person name="Goeker M."/>
        </authorList>
    </citation>
    <scope>NUCLEOTIDE SEQUENCE [LARGE SCALE GENOMIC DNA]</scope>
    <source>
        <strain evidence="3 4">DSM 21935</strain>
    </source>
</reference>
<sequence length="217" mass="24914">MNTLTYAFKKEWYNILLVLLPFALLPFIWDQLPARIAIQWNFQGEVSGYGSKTFGSLITPVTNIFIYAVLLYLPKIDPKKRITIDQKPIPVLRTACVVFLVAIQGWILINALGYTIPSQGILFLGIAVFFLIFGNYLRIIKPNYFIGIRVPWALEDADNWRQTHRIGSYIWVSGGLLLIILYPFFELQTYSTLFTIITVLLALIPAGYSFYLYQKSN</sequence>
<evidence type="ECO:0000256" key="1">
    <source>
        <dbReference type="SAM" id="Phobius"/>
    </source>
</evidence>
<name>A0A5D3YHU8_9BACT</name>
<feature type="transmembrane region" description="Helical" evidence="1">
    <location>
        <begin position="166"/>
        <end position="185"/>
    </location>
</feature>
<organism evidence="3 4">
    <name type="scientific">Fodinibius salinus</name>
    <dbReference type="NCBI Taxonomy" id="860790"/>
    <lineage>
        <taxon>Bacteria</taxon>
        <taxon>Pseudomonadati</taxon>
        <taxon>Balneolota</taxon>
        <taxon>Balneolia</taxon>
        <taxon>Balneolales</taxon>
        <taxon>Balneolaceae</taxon>
        <taxon>Fodinibius</taxon>
    </lineage>
</organism>
<dbReference type="InterPro" id="IPR025962">
    <property type="entry name" value="SdpI/YhfL"/>
</dbReference>
<keyword evidence="4" id="KW-1185">Reference proteome</keyword>
<dbReference type="Proteomes" id="UP000324595">
    <property type="component" value="Unassembled WGS sequence"/>
</dbReference>
<evidence type="ECO:0000313" key="3">
    <source>
        <dbReference type="EMBL" id="TYP91705.1"/>
    </source>
</evidence>
<feature type="domain" description="DUF1648" evidence="2">
    <location>
        <begin position="16"/>
        <end position="61"/>
    </location>
</feature>
<feature type="transmembrane region" description="Helical" evidence="1">
    <location>
        <begin position="94"/>
        <end position="114"/>
    </location>
</feature>
<feature type="transmembrane region" description="Helical" evidence="1">
    <location>
        <begin position="191"/>
        <end position="213"/>
    </location>
</feature>